<feature type="compositionally biased region" description="Low complexity" evidence="1">
    <location>
        <begin position="40"/>
        <end position="88"/>
    </location>
</feature>
<comment type="caution">
    <text evidence="3">The sequence shown here is derived from an EMBL/GenBank/DDBJ whole genome shotgun (WGS) entry which is preliminary data.</text>
</comment>
<evidence type="ECO:0000256" key="1">
    <source>
        <dbReference type="SAM" id="MobiDB-lite"/>
    </source>
</evidence>
<evidence type="ECO:0000313" key="3">
    <source>
        <dbReference type="EMBL" id="KRN93994.1"/>
    </source>
</evidence>
<keyword evidence="2" id="KW-0732">Signal</keyword>
<dbReference type="PROSITE" id="PS51257">
    <property type="entry name" value="PROKAR_LIPOPROTEIN"/>
    <property type="match status" value="1"/>
</dbReference>
<evidence type="ECO:0000313" key="4">
    <source>
        <dbReference type="Proteomes" id="UP000051139"/>
    </source>
</evidence>
<dbReference type="PATRIC" id="fig|348151.3.peg.670"/>
<dbReference type="AlphaFoldDB" id="A0A0R2L433"/>
<name>A0A0R2L433_9LACO</name>
<proteinExistence type="predicted"/>
<protein>
    <recommendedName>
        <fullName evidence="5">Lipoprotein</fullName>
    </recommendedName>
</protein>
<dbReference type="EMBL" id="JQCB01000018">
    <property type="protein sequence ID" value="KRN93994.1"/>
    <property type="molecule type" value="Genomic_DNA"/>
</dbReference>
<evidence type="ECO:0008006" key="5">
    <source>
        <dbReference type="Google" id="ProtNLM"/>
    </source>
</evidence>
<feature type="signal peptide" evidence="2">
    <location>
        <begin position="1"/>
        <end position="21"/>
    </location>
</feature>
<reference evidence="3 4" key="1">
    <citation type="journal article" date="2015" name="Genome Announc.">
        <title>Expanding the biotechnology potential of lactobacilli through comparative genomics of 213 strains and associated genera.</title>
        <authorList>
            <person name="Sun Z."/>
            <person name="Harris H.M."/>
            <person name="McCann A."/>
            <person name="Guo C."/>
            <person name="Argimon S."/>
            <person name="Zhang W."/>
            <person name="Yang X."/>
            <person name="Jeffery I.B."/>
            <person name="Cooney J.C."/>
            <person name="Kagawa T.F."/>
            <person name="Liu W."/>
            <person name="Song Y."/>
            <person name="Salvetti E."/>
            <person name="Wrobel A."/>
            <person name="Rasinkangas P."/>
            <person name="Parkhill J."/>
            <person name="Rea M.C."/>
            <person name="O'Sullivan O."/>
            <person name="Ritari J."/>
            <person name="Douillard F.P."/>
            <person name="Paul Ross R."/>
            <person name="Yang R."/>
            <person name="Briner A.E."/>
            <person name="Felis G.E."/>
            <person name="de Vos W.M."/>
            <person name="Barrangou R."/>
            <person name="Klaenhammer T.R."/>
            <person name="Caufield P.W."/>
            <person name="Cui Y."/>
            <person name="Zhang H."/>
            <person name="O'Toole P.W."/>
        </authorList>
    </citation>
    <scope>NUCLEOTIDE SEQUENCE [LARGE SCALE GENOMIC DNA]</scope>
    <source>
        <strain evidence="3 4">DSM 22696</strain>
    </source>
</reference>
<feature type="chain" id="PRO_5039602685" description="Lipoprotein" evidence="2">
    <location>
        <begin position="22"/>
        <end position="176"/>
    </location>
</feature>
<dbReference type="Proteomes" id="UP000051139">
    <property type="component" value="Unassembled WGS sequence"/>
</dbReference>
<keyword evidence="4" id="KW-1185">Reference proteome</keyword>
<feature type="region of interest" description="Disordered" evidence="1">
    <location>
        <begin position="27"/>
        <end position="88"/>
    </location>
</feature>
<sequence>MWHMKKVVQFGVVALSAFVLAGCSAGSNNASNKHQESESTRSSQTSKASATPSSAKSASNDSNSSQSSMTSSSVTSGSSSTAAGNADSNAQTASNSVAINSQTDALNALVAQYGTNNGDTAYAYLGSSTINGQLAYNFDGFSKTAMQSGQRGQTGAFYVFADGRIVNTFDNPNGLN</sequence>
<organism evidence="3 4">
    <name type="scientific">Furfurilactobacillus siliginis</name>
    <dbReference type="NCBI Taxonomy" id="348151"/>
    <lineage>
        <taxon>Bacteria</taxon>
        <taxon>Bacillati</taxon>
        <taxon>Bacillota</taxon>
        <taxon>Bacilli</taxon>
        <taxon>Lactobacillales</taxon>
        <taxon>Lactobacillaceae</taxon>
        <taxon>Furfurilactobacillus</taxon>
    </lineage>
</organism>
<accession>A0A0R2L433</accession>
<evidence type="ECO:0000256" key="2">
    <source>
        <dbReference type="SAM" id="SignalP"/>
    </source>
</evidence>
<gene>
    <name evidence="3" type="ORF">IV55_GL000655</name>
</gene>